<dbReference type="PANTHER" id="PTHR33210:SF18">
    <property type="entry name" value="PROTODERMAL FACTOR 1"/>
    <property type="match status" value="1"/>
</dbReference>
<dbReference type="PANTHER" id="PTHR33210">
    <property type="entry name" value="PROTODERMAL FACTOR 1"/>
    <property type="match status" value="1"/>
</dbReference>
<dbReference type="Proteomes" id="UP001085076">
    <property type="component" value="Miscellaneous, Linkage group lg01"/>
</dbReference>
<feature type="region of interest" description="Disordered" evidence="1">
    <location>
        <begin position="39"/>
        <end position="134"/>
    </location>
</feature>
<keyword evidence="2" id="KW-0732">Signal</keyword>
<evidence type="ECO:0000256" key="1">
    <source>
        <dbReference type="SAM" id="MobiDB-lite"/>
    </source>
</evidence>
<feature type="compositionally biased region" description="Pro residues" evidence="1">
    <location>
        <begin position="107"/>
        <end position="117"/>
    </location>
</feature>
<proteinExistence type="predicted"/>
<evidence type="ECO:0000256" key="2">
    <source>
        <dbReference type="SAM" id="SignalP"/>
    </source>
</evidence>
<dbReference type="AlphaFoldDB" id="A0A9D5D916"/>
<keyword evidence="4" id="KW-1185">Reference proteome</keyword>
<dbReference type="OrthoDB" id="696797at2759"/>
<evidence type="ECO:0000313" key="4">
    <source>
        <dbReference type="Proteomes" id="UP001085076"/>
    </source>
</evidence>
<evidence type="ECO:0008006" key="5">
    <source>
        <dbReference type="Google" id="ProtNLM"/>
    </source>
</evidence>
<dbReference type="InterPro" id="IPR039923">
    <property type="entry name" value="Protodermal_1"/>
</dbReference>
<sequence>METIKNGKAFLICFLFSVLVSQEVATLATDIADTQTTTDTFSPVLCHSPKRSHRKPPCDDPSPSPGGSHGTPTPSHPSGGYYNSPPSYGNSPPSPPGPVDPGTRTPPVVPLVPPTPTTTPGIITTPPSPLIPDPNTPPLTIGPVIYWRTHPAAIWAIFGYWGTIGSFFGVAATSTYGSNLSLQEALANTRRDGIGALLREGTASFLNSMVSNKFAFSPQQVRDAFIAASVSNKSAAAQAELFKQANEGHFMKNK</sequence>
<evidence type="ECO:0000313" key="3">
    <source>
        <dbReference type="EMBL" id="KAJ0986438.1"/>
    </source>
</evidence>
<reference evidence="3" key="2">
    <citation type="journal article" date="2022" name="Hortic Res">
        <title>The genome of Dioscorea zingiberensis sheds light on the biosynthesis, origin and evolution of the medicinally important diosgenin saponins.</title>
        <authorList>
            <person name="Li Y."/>
            <person name="Tan C."/>
            <person name="Li Z."/>
            <person name="Guo J."/>
            <person name="Li S."/>
            <person name="Chen X."/>
            <person name="Wang C."/>
            <person name="Dai X."/>
            <person name="Yang H."/>
            <person name="Song W."/>
            <person name="Hou L."/>
            <person name="Xu J."/>
            <person name="Tong Z."/>
            <person name="Xu A."/>
            <person name="Yuan X."/>
            <person name="Wang W."/>
            <person name="Yang Q."/>
            <person name="Chen L."/>
            <person name="Sun Z."/>
            <person name="Wang K."/>
            <person name="Pan B."/>
            <person name="Chen J."/>
            <person name="Bao Y."/>
            <person name="Liu F."/>
            <person name="Qi X."/>
            <person name="Gang D.R."/>
            <person name="Wen J."/>
            <person name="Li J."/>
        </authorList>
    </citation>
    <scope>NUCLEOTIDE SEQUENCE</scope>
    <source>
        <strain evidence="3">Dzin_1.0</strain>
    </source>
</reference>
<comment type="caution">
    <text evidence="3">The sequence shown here is derived from an EMBL/GenBank/DDBJ whole genome shotgun (WGS) entry which is preliminary data.</text>
</comment>
<organism evidence="3 4">
    <name type="scientific">Dioscorea zingiberensis</name>
    <dbReference type="NCBI Taxonomy" id="325984"/>
    <lineage>
        <taxon>Eukaryota</taxon>
        <taxon>Viridiplantae</taxon>
        <taxon>Streptophyta</taxon>
        <taxon>Embryophyta</taxon>
        <taxon>Tracheophyta</taxon>
        <taxon>Spermatophyta</taxon>
        <taxon>Magnoliopsida</taxon>
        <taxon>Liliopsida</taxon>
        <taxon>Dioscoreales</taxon>
        <taxon>Dioscoreaceae</taxon>
        <taxon>Dioscorea</taxon>
    </lineage>
</organism>
<feature type="signal peptide" evidence="2">
    <location>
        <begin position="1"/>
        <end position="28"/>
    </location>
</feature>
<dbReference type="EMBL" id="JAGGNH010000001">
    <property type="protein sequence ID" value="KAJ0986438.1"/>
    <property type="molecule type" value="Genomic_DNA"/>
</dbReference>
<gene>
    <name evidence="3" type="ORF">J5N97_004794</name>
</gene>
<feature type="compositionally biased region" description="Low complexity" evidence="1">
    <location>
        <begin position="70"/>
        <end position="91"/>
    </location>
</feature>
<accession>A0A9D5D916</accession>
<reference evidence="3" key="1">
    <citation type="submission" date="2021-03" db="EMBL/GenBank/DDBJ databases">
        <authorList>
            <person name="Li Z."/>
            <person name="Yang C."/>
        </authorList>
    </citation>
    <scope>NUCLEOTIDE SEQUENCE</scope>
    <source>
        <strain evidence="3">Dzin_1.0</strain>
        <tissue evidence="3">Leaf</tissue>
    </source>
</reference>
<feature type="chain" id="PRO_5039644148" description="Protodermal factor 1" evidence="2">
    <location>
        <begin position="29"/>
        <end position="254"/>
    </location>
</feature>
<name>A0A9D5D916_9LILI</name>
<protein>
    <recommendedName>
        <fullName evidence="5">Protodermal factor 1</fullName>
    </recommendedName>
</protein>